<dbReference type="SUPFAM" id="SSF49265">
    <property type="entry name" value="Fibronectin type III"/>
    <property type="match status" value="1"/>
</dbReference>
<accession>A0A1B6KH39</accession>
<dbReference type="AlphaFoldDB" id="A0A1B6KH39"/>
<dbReference type="EMBL" id="GEBQ01029503">
    <property type="protein sequence ID" value="JAT10474.1"/>
    <property type="molecule type" value="Transcribed_RNA"/>
</dbReference>
<dbReference type="InterPro" id="IPR036116">
    <property type="entry name" value="FN3_sf"/>
</dbReference>
<name>A0A1B6KH39_9HEMI</name>
<gene>
    <name evidence="2" type="ORF">g.52279</name>
</gene>
<feature type="non-terminal residue" evidence="2">
    <location>
        <position position="116"/>
    </location>
</feature>
<dbReference type="InterPro" id="IPR003961">
    <property type="entry name" value="FN3_dom"/>
</dbReference>
<sequence length="116" mass="13826">QYSSSNFSTGSSDIVFNETVQHLAVQKRTASYLYVTWQAPKFGVNCVERYHVQLHELNGNVYRDEFTNQTSFYFFNLKPCESYWIHVSPNFYYHQFQYDQAHWQQEKWNSTLGTTA</sequence>
<dbReference type="Pfam" id="PF00041">
    <property type="entry name" value="fn3"/>
    <property type="match status" value="1"/>
</dbReference>
<dbReference type="InterPro" id="IPR013783">
    <property type="entry name" value="Ig-like_fold"/>
</dbReference>
<dbReference type="CDD" id="cd00063">
    <property type="entry name" value="FN3"/>
    <property type="match status" value="1"/>
</dbReference>
<organism evidence="2">
    <name type="scientific">Graphocephala atropunctata</name>
    <dbReference type="NCBI Taxonomy" id="36148"/>
    <lineage>
        <taxon>Eukaryota</taxon>
        <taxon>Metazoa</taxon>
        <taxon>Ecdysozoa</taxon>
        <taxon>Arthropoda</taxon>
        <taxon>Hexapoda</taxon>
        <taxon>Insecta</taxon>
        <taxon>Pterygota</taxon>
        <taxon>Neoptera</taxon>
        <taxon>Paraneoptera</taxon>
        <taxon>Hemiptera</taxon>
        <taxon>Auchenorrhyncha</taxon>
        <taxon>Membracoidea</taxon>
        <taxon>Cicadellidae</taxon>
        <taxon>Cicadellinae</taxon>
        <taxon>Cicadellini</taxon>
        <taxon>Graphocephala</taxon>
    </lineage>
</organism>
<dbReference type="PROSITE" id="PS50853">
    <property type="entry name" value="FN3"/>
    <property type="match status" value="1"/>
</dbReference>
<evidence type="ECO:0000259" key="1">
    <source>
        <dbReference type="PROSITE" id="PS50853"/>
    </source>
</evidence>
<reference evidence="2" key="1">
    <citation type="submission" date="2015-11" db="EMBL/GenBank/DDBJ databases">
        <title>De novo transcriptome assembly of four potential Pierce s Disease insect vectors from Arizona vineyards.</title>
        <authorList>
            <person name="Tassone E.E."/>
        </authorList>
    </citation>
    <scope>NUCLEOTIDE SEQUENCE</scope>
</reference>
<proteinExistence type="predicted"/>
<feature type="domain" description="Fibronectin type-III" evidence="1">
    <location>
        <begin position="19"/>
        <end position="114"/>
    </location>
</feature>
<feature type="non-terminal residue" evidence="2">
    <location>
        <position position="1"/>
    </location>
</feature>
<dbReference type="Gene3D" id="2.60.40.10">
    <property type="entry name" value="Immunoglobulins"/>
    <property type="match status" value="1"/>
</dbReference>
<evidence type="ECO:0000313" key="2">
    <source>
        <dbReference type="EMBL" id="JAT10474.1"/>
    </source>
</evidence>
<protein>
    <recommendedName>
        <fullName evidence="1">Fibronectin type-III domain-containing protein</fullName>
    </recommendedName>
</protein>